<gene>
    <name evidence="1" type="ORF">IFM89_018467</name>
</gene>
<organism evidence="1 2">
    <name type="scientific">Coptis chinensis</name>
    <dbReference type="NCBI Taxonomy" id="261450"/>
    <lineage>
        <taxon>Eukaryota</taxon>
        <taxon>Viridiplantae</taxon>
        <taxon>Streptophyta</taxon>
        <taxon>Embryophyta</taxon>
        <taxon>Tracheophyta</taxon>
        <taxon>Spermatophyta</taxon>
        <taxon>Magnoliopsida</taxon>
        <taxon>Ranunculales</taxon>
        <taxon>Ranunculaceae</taxon>
        <taxon>Coptidoideae</taxon>
        <taxon>Coptis</taxon>
    </lineage>
</organism>
<dbReference type="AlphaFoldDB" id="A0A835H729"/>
<sequence length="141" mass="16430">MSQLRKKFYQALLRKDLEVVNALVECKRLEYSYAAVNVVTIHIYSKVFEPGPPYTLRRPSYYRCRFFPGTPSLKGLQIPSTEEKNIVTWFRNMRAKLKRKALINAEKDSDEIQVEIQIFPKKTKPNNMEETSGDIVPSQES</sequence>
<name>A0A835H729_9MAGN</name>
<dbReference type="EMBL" id="JADFTS010000008">
    <property type="protein sequence ID" value="KAF9592887.1"/>
    <property type="molecule type" value="Genomic_DNA"/>
</dbReference>
<evidence type="ECO:0000313" key="2">
    <source>
        <dbReference type="Proteomes" id="UP000631114"/>
    </source>
</evidence>
<accession>A0A835H729</accession>
<proteinExistence type="predicted"/>
<comment type="caution">
    <text evidence="1">The sequence shown here is derived from an EMBL/GenBank/DDBJ whole genome shotgun (WGS) entry which is preliminary data.</text>
</comment>
<keyword evidence="2" id="KW-1185">Reference proteome</keyword>
<evidence type="ECO:0000313" key="1">
    <source>
        <dbReference type="EMBL" id="KAF9592887.1"/>
    </source>
</evidence>
<dbReference type="Proteomes" id="UP000631114">
    <property type="component" value="Unassembled WGS sequence"/>
</dbReference>
<reference evidence="1 2" key="1">
    <citation type="submission" date="2020-10" db="EMBL/GenBank/DDBJ databases">
        <title>The Coptis chinensis genome and diversification of protoberbering-type alkaloids.</title>
        <authorList>
            <person name="Wang B."/>
            <person name="Shu S."/>
            <person name="Song C."/>
            <person name="Liu Y."/>
        </authorList>
    </citation>
    <scope>NUCLEOTIDE SEQUENCE [LARGE SCALE GENOMIC DNA]</scope>
    <source>
        <strain evidence="1">HL-2020</strain>
        <tissue evidence="1">Leaf</tissue>
    </source>
</reference>
<protein>
    <submittedName>
        <fullName evidence="1">Uncharacterized protein</fullName>
    </submittedName>
</protein>